<feature type="region of interest" description="Disordered" evidence="1">
    <location>
        <begin position="491"/>
        <end position="532"/>
    </location>
</feature>
<feature type="compositionally biased region" description="Basic and acidic residues" evidence="1">
    <location>
        <begin position="286"/>
        <end position="302"/>
    </location>
</feature>
<name>A0A1X2IKU9_9FUNG</name>
<accession>A0A1X2IKU9</accession>
<dbReference type="OrthoDB" id="2683368at2759"/>
<feature type="compositionally biased region" description="Low complexity" evidence="1">
    <location>
        <begin position="94"/>
        <end position="116"/>
    </location>
</feature>
<dbReference type="EMBL" id="MCGE01000009">
    <property type="protein sequence ID" value="ORZ18172.1"/>
    <property type="molecule type" value="Genomic_DNA"/>
</dbReference>
<sequence>MGRGEKVDYRISMLVVLCKDCNQDVGLYPARHQCQVERPPLPPLPPLPTQKSDPPPSISLLRKASSPALSRFTSTRQAPSPPSNEQHHITRANTTSTASPKWSSSRRSNSKPNSPTDDIKDDPMNTTSYLDHYSAHLPASATTEYAGGGTSLKKKWGSVKQNEKWKQLIDKGEQQKPQQSSAKLWKKLVQATQNMAVQDERGPESDESDFEGESHVSRILREHHEKKQHKQLPSWLLDSRTPLTATPMMNVRGRDNGDTDDELLLKRQASSRRRLWDKTSAADQEPSARELERQIIRQEHQRNSRRQHSTTLMNDSDYSDDVDIENDRYHQRPSITSPSPPPQQRTSTGANTRYRNSNNTPTSPPPSRFDDDKDASITTTTNSRKNKRLERMQSARRCMEDQYRDPTYGDDRVPRDDIMDYYGGGKESSQVPQRPPRNDHRVDDILSLRQARHAALSRSRSDRAIRSAYQENDNSQAAEITPSNYRSFMKQDNINKPLADLPTLGRQYSTPSKKSSKQRYLVPEQRDGLGLF</sequence>
<feature type="region of interest" description="Disordered" evidence="1">
    <location>
        <begin position="38"/>
        <end position="127"/>
    </location>
</feature>
<dbReference type="Proteomes" id="UP000193560">
    <property type="component" value="Unassembled WGS sequence"/>
</dbReference>
<comment type="caution">
    <text evidence="2">The sequence shown here is derived from an EMBL/GenBank/DDBJ whole genome shotgun (WGS) entry which is preliminary data.</text>
</comment>
<feature type="compositionally biased region" description="Basic and acidic residues" evidence="1">
    <location>
        <begin position="389"/>
        <end position="418"/>
    </location>
</feature>
<proteinExistence type="predicted"/>
<keyword evidence="3" id="KW-1185">Reference proteome</keyword>
<organism evidence="2 3">
    <name type="scientific">Absidia repens</name>
    <dbReference type="NCBI Taxonomy" id="90262"/>
    <lineage>
        <taxon>Eukaryota</taxon>
        <taxon>Fungi</taxon>
        <taxon>Fungi incertae sedis</taxon>
        <taxon>Mucoromycota</taxon>
        <taxon>Mucoromycotina</taxon>
        <taxon>Mucoromycetes</taxon>
        <taxon>Mucorales</taxon>
        <taxon>Cunninghamellaceae</taxon>
        <taxon>Absidia</taxon>
    </lineage>
</organism>
<dbReference type="AlphaFoldDB" id="A0A1X2IKU9"/>
<evidence type="ECO:0000313" key="2">
    <source>
        <dbReference type="EMBL" id="ORZ18172.1"/>
    </source>
</evidence>
<reference evidence="2 3" key="1">
    <citation type="submission" date="2016-07" db="EMBL/GenBank/DDBJ databases">
        <title>Pervasive Adenine N6-methylation of Active Genes in Fungi.</title>
        <authorList>
            <consortium name="DOE Joint Genome Institute"/>
            <person name="Mondo S.J."/>
            <person name="Dannebaum R.O."/>
            <person name="Kuo R.C."/>
            <person name="Labutti K."/>
            <person name="Haridas S."/>
            <person name="Kuo A."/>
            <person name="Salamov A."/>
            <person name="Ahrendt S.R."/>
            <person name="Lipzen A."/>
            <person name="Sullivan W."/>
            <person name="Andreopoulos W.B."/>
            <person name="Clum A."/>
            <person name="Lindquist E."/>
            <person name="Daum C."/>
            <person name="Ramamoorthy G.K."/>
            <person name="Gryganskyi A."/>
            <person name="Culley D."/>
            <person name="Magnuson J.K."/>
            <person name="James T.Y."/>
            <person name="O'Malley M.A."/>
            <person name="Stajich J.E."/>
            <person name="Spatafora J.W."/>
            <person name="Visel A."/>
            <person name="Grigoriev I.V."/>
        </authorList>
    </citation>
    <scope>NUCLEOTIDE SEQUENCE [LARGE SCALE GENOMIC DNA]</scope>
    <source>
        <strain evidence="2 3">NRRL 1336</strain>
    </source>
</reference>
<feature type="compositionally biased region" description="Pro residues" evidence="1">
    <location>
        <begin position="39"/>
        <end position="57"/>
    </location>
</feature>
<evidence type="ECO:0000313" key="3">
    <source>
        <dbReference type="Proteomes" id="UP000193560"/>
    </source>
</evidence>
<gene>
    <name evidence="2" type="ORF">BCR42DRAFT_413288</name>
</gene>
<protein>
    <submittedName>
        <fullName evidence="2">Uncharacterized protein</fullName>
    </submittedName>
</protein>
<feature type="compositionally biased region" description="Polar residues" evidence="1">
    <location>
        <begin position="67"/>
        <end position="78"/>
    </location>
</feature>
<feature type="region of interest" description="Disordered" evidence="1">
    <location>
        <begin position="269"/>
        <end position="439"/>
    </location>
</feature>
<evidence type="ECO:0000256" key="1">
    <source>
        <dbReference type="SAM" id="MobiDB-lite"/>
    </source>
</evidence>